<feature type="domain" description="Pyruvate phosphate dikinase AMP/ATP-binding" evidence="17">
    <location>
        <begin position="247"/>
        <end position="303"/>
    </location>
</feature>
<reference evidence="18 19" key="1">
    <citation type="submission" date="2018-06" db="EMBL/GenBank/DDBJ databases">
        <title>Complete genome of Desulfovibrio indonesiensis P37SLT.</title>
        <authorList>
            <person name="Crispim J.S."/>
            <person name="Vidigal P.M.P."/>
            <person name="Silva L.C.F."/>
            <person name="Laguardia C.N."/>
            <person name="Araujo L.C."/>
            <person name="Dias R.S."/>
            <person name="Sousa M.P."/>
            <person name="Paula S.O."/>
            <person name="Silva C."/>
        </authorList>
    </citation>
    <scope>NUCLEOTIDE SEQUENCE [LARGE SCALE GENOMIC DNA]</scope>
    <source>
        <strain evidence="18 19">P37SLT</strain>
    </source>
</reference>
<keyword evidence="10 18" id="KW-0418">Kinase</keyword>
<dbReference type="SUPFAM" id="SSF52009">
    <property type="entry name" value="Phosphohistidine domain"/>
    <property type="match status" value="1"/>
</dbReference>
<dbReference type="EMBL" id="QMIE01000003">
    <property type="protein sequence ID" value="TVM18839.1"/>
    <property type="molecule type" value="Genomic_DNA"/>
</dbReference>
<feature type="region of interest" description="Disordered" evidence="15">
    <location>
        <begin position="598"/>
        <end position="622"/>
    </location>
</feature>
<evidence type="ECO:0000256" key="8">
    <source>
        <dbReference type="ARBA" id="ARBA00022723"/>
    </source>
</evidence>
<dbReference type="GO" id="GO:0005524">
    <property type="term" value="F:ATP binding"/>
    <property type="evidence" value="ECO:0007669"/>
    <property type="project" value="UniProtKB-KW"/>
</dbReference>
<evidence type="ECO:0000256" key="4">
    <source>
        <dbReference type="ARBA" id="ARBA00007837"/>
    </source>
</evidence>
<protein>
    <recommendedName>
        <fullName evidence="6">Phosphoenolpyruvate synthase</fullName>
        <ecNumber evidence="5">2.7.9.2</ecNumber>
    </recommendedName>
    <alternativeName>
        <fullName evidence="13">Pyruvate, water dikinase</fullName>
    </alternativeName>
</protein>
<evidence type="ECO:0000256" key="6">
    <source>
        <dbReference type="ARBA" id="ARBA00021623"/>
    </source>
</evidence>
<dbReference type="AlphaFoldDB" id="A0A7M3MH74"/>
<dbReference type="PANTHER" id="PTHR43030:SF1">
    <property type="entry name" value="PHOSPHOENOLPYRUVATE SYNTHASE"/>
    <property type="match status" value="1"/>
</dbReference>
<evidence type="ECO:0000256" key="9">
    <source>
        <dbReference type="ARBA" id="ARBA00022741"/>
    </source>
</evidence>
<dbReference type="Gene3D" id="3.50.30.10">
    <property type="entry name" value="Phosphohistidine domain"/>
    <property type="match status" value="1"/>
</dbReference>
<evidence type="ECO:0000256" key="1">
    <source>
        <dbReference type="ARBA" id="ARBA00001946"/>
    </source>
</evidence>
<dbReference type="InterPro" id="IPR002192">
    <property type="entry name" value="PPDK_AMP/ATP-bd"/>
</dbReference>
<feature type="domain" description="PEP-utilising enzyme mobile" evidence="16">
    <location>
        <begin position="637"/>
        <end position="707"/>
    </location>
</feature>
<comment type="function">
    <text evidence="2">Catalyzes the phosphorylation of pyruvate to phosphoenolpyruvate.</text>
</comment>
<evidence type="ECO:0000259" key="16">
    <source>
        <dbReference type="Pfam" id="PF00391"/>
    </source>
</evidence>
<dbReference type="GO" id="GO:0046872">
    <property type="term" value="F:metal ion binding"/>
    <property type="evidence" value="ECO:0007669"/>
    <property type="project" value="UniProtKB-KW"/>
</dbReference>
<evidence type="ECO:0000256" key="3">
    <source>
        <dbReference type="ARBA" id="ARBA00004742"/>
    </source>
</evidence>
<dbReference type="InterPro" id="IPR036637">
    <property type="entry name" value="Phosphohistidine_dom_sf"/>
</dbReference>
<dbReference type="RefSeq" id="WP_144302113.1">
    <property type="nucleotide sequence ID" value="NZ_QMIE01000003.1"/>
</dbReference>
<evidence type="ECO:0000256" key="7">
    <source>
        <dbReference type="ARBA" id="ARBA00022679"/>
    </source>
</evidence>
<name>A0A7M3MH74_9BACT</name>
<evidence type="ECO:0000256" key="14">
    <source>
        <dbReference type="ARBA" id="ARBA00047700"/>
    </source>
</evidence>
<feature type="domain" description="Pyruvate phosphate dikinase AMP/ATP-binding" evidence="17">
    <location>
        <begin position="22"/>
        <end position="243"/>
    </location>
</feature>
<keyword evidence="7" id="KW-0808">Transferase</keyword>
<dbReference type="EC" id="2.7.9.2" evidence="5"/>
<evidence type="ECO:0000256" key="12">
    <source>
        <dbReference type="ARBA" id="ARBA00022842"/>
    </source>
</evidence>
<accession>A0A7M3MH74</accession>
<dbReference type="InterPro" id="IPR006319">
    <property type="entry name" value="PEP_synth"/>
</dbReference>
<evidence type="ECO:0000256" key="15">
    <source>
        <dbReference type="SAM" id="MobiDB-lite"/>
    </source>
</evidence>
<organism evidence="18 19">
    <name type="scientific">Oceanidesulfovibrio indonesiensis</name>
    <dbReference type="NCBI Taxonomy" id="54767"/>
    <lineage>
        <taxon>Bacteria</taxon>
        <taxon>Pseudomonadati</taxon>
        <taxon>Thermodesulfobacteriota</taxon>
        <taxon>Desulfovibrionia</taxon>
        <taxon>Desulfovibrionales</taxon>
        <taxon>Desulfovibrionaceae</taxon>
        <taxon>Oceanidesulfovibrio</taxon>
    </lineage>
</organism>
<comment type="caution">
    <text evidence="18">The sequence shown here is derived from an EMBL/GenBank/DDBJ whole genome shotgun (WGS) entry which is preliminary data.</text>
</comment>
<evidence type="ECO:0000256" key="2">
    <source>
        <dbReference type="ARBA" id="ARBA00002988"/>
    </source>
</evidence>
<dbReference type="PANTHER" id="PTHR43030">
    <property type="entry name" value="PHOSPHOENOLPYRUVATE SYNTHASE"/>
    <property type="match status" value="1"/>
</dbReference>
<comment type="pathway">
    <text evidence="3">Carbohydrate biosynthesis; gluconeogenesis.</text>
</comment>
<feature type="compositionally biased region" description="Basic and acidic residues" evidence="15">
    <location>
        <begin position="598"/>
        <end position="611"/>
    </location>
</feature>
<dbReference type="OrthoDB" id="9765468at2"/>
<evidence type="ECO:0000259" key="17">
    <source>
        <dbReference type="Pfam" id="PF01326"/>
    </source>
</evidence>
<gene>
    <name evidence="18" type="ORF">DPQ33_05100</name>
</gene>
<dbReference type="InterPro" id="IPR013815">
    <property type="entry name" value="ATP_grasp_subdomain_1"/>
</dbReference>
<evidence type="ECO:0000313" key="19">
    <source>
        <dbReference type="Proteomes" id="UP000448292"/>
    </source>
</evidence>
<keyword evidence="9" id="KW-0547">Nucleotide-binding</keyword>
<dbReference type="SUPFAM" id="SSF56059">
    <property type="entry name" value="Glutathione synthetase ATP-binding domain-like"/>
    <property type="match status" value="1"/>
</dbReference>
<keyword evidence="19" id="KW-1185">Reference proteome</keyword>
<comment type="similarity">
    <text evidence="4">Belongs to the PEP-utilizing enzyme family.</text>
</comment>
<evidence type="ECO:0000256" key="13">
    <source>
        <dbReference type="ARBA" id="ARBA00033470"/>
    </source>
</evidence>
<evidence type="ECO:0000313" key="18">
    <source>
        <dbReference type="EMBL" id="TVM18839.1"/>
    </source>
</evidence>
<keyword evidence="11" id="KW-0067">ATP-binding</keyword>
<comment type="cofactor">
    <cofactor evidence="1">
        <name>Mg(2+)</name>
        <dbReference type="ChEBI" id="CHEBI:18420"/>
    </cofactor>
</comment>
<dbReference type="Pfam" id="PF01326">
    <property type="entry name" value="PPDK_N"/>
    <property type="match status" value="2"/>
</dbReference>
<comment type="catalytic activity">
    <reaction evidence="14">
        <text>pyruvate + ATP + H2O = phosphoenolpyruvate + AMP + phosphate + 2 H(+)</text>
        <dbReference type="Rhea" id="RHEA:11364"/>
        <dbReference type="ChEBI" id="CHEBI:15361"/>
        <dbReference type="ChEBI" id="CHEBI:15377"/>
        <dbReference type="ChEBI" id="CHEBI:15378"/>
        <dbReference type="ChEBI" id="CHEBI:30616"/>
        <dbReference type="ChEBI" id="CHEBI:43474"/>
        <dbReference type="ChEBI" id="CHEBI:58702"/>
        <dbReference type="ChEBI" id="CHEBI:456215"/>
        <dbReference type="EC" id="2.7.9.2"/>
    </reaction>
</comment>
<evidence type="ECO:0000256" key="10">
    <source>
        <dbReference type="ARBA" id="ARBA00022777"/>
    </source>
</evidence>
<dbReference type="GO" id="GO:0008986">
    <property type="term" value="F:pyruvate, water dikinase activity"/>
    <property type="evidence" value="ECO:0007669"/>
    <property type="project" value="UniProtKB-EC"/>
</dbReference>
<evidence type="ECO:0000256" key="5">
    <source>
        <dbReference type="ARBA" id="ARBA00011996"/>
    </source>
</evidence>
<dbReference type="Pfam" id="PF00391">
    <property type="entry name" value="PEP-utilizers"/>
    <property type="match status" value="1"/>
</dbReference>
<proteinExistence type="inferred from homology"/>
<dbReference type="Gene3D" id="3.30.470.20">
    <property type="entry name" value="ATP-grasp fold, B domain"/>
    <property type="match status" value="2"/>
</dbReference>
<feature type="compositionally biased region" description="Low complexity" evidence="15">
    <location>
        <begin position="612"/>
        <end position="622"/>
    </location>
</feature>
<dbReference type="InterPro" id="IPR008279">
    <property type="entry name" value="PEP-util_enz_mobile_dom"/>
</dbReference>
<keyword evidence="12" id="KW-0460">Magnesium</keyword>
<keyword evidence="18" id="KW-0670">Pyruvate</keyword>
<dbReference type="Proteomes" id="UP000448292">
    <property type="component" value="Unassembled WGS sequence"/>
</dbReference>
<dbReference type="Gene3D" id="3.30.1490.20">
    <property type="entry name" value="ATP-grasp fold, A domain"/>
    <property type="match status" value="1"/>
</dbReference>
<evidence type="ECO:0000256" key="11">
    <source>
        <dbReference type="ARBA" id="ARBA00022840"/>
    </source>
</evidence>
<keyword evidence="8" id="KW-0479">Metal-binding</keyword>
<sequence length="718" mass="79167">MASQDTPLLIDTSDRAAQDPAVAGGKAAGIARLGVKGLPVVAGLVVTTHAYRLFLKHSGLDAILASTVEGKDFRSMRWEAVWDVSLEIRNRFRRARISDTIRDNVLDSLAAHPQPAPLALRSSASSEDAPGHSFAGLHDSFLDLPDAEAVVDHLPLLFASLWSDRALLYRSELGLDPSHSGMAGLIQPMIAGRASGICFTRSPMDERRLMVEAHDGPGIELVSGEAEPARWTVDRHSRRILDTSGSDIALSESNILDIADLALRAEHLLGTALDIEWVLPEHSDDVLLLQARPVTSLPGADENAGAKPWERKDRRPWEMSLRRSFGQLQELRRRVENEIIPAMQADARKMHETESTTLDDQGLAGEIKRRLRIYRDWNDRYYEECVPLAHAVRLLGQVYNDRVAPDDPFAFRDLLVGERLEGVVRNEQLEDMADLLRQDPALRESVGRGEAPDSSALTSLLDEFMERYGELTCHTAWCAQGEAAVLDLIHELSKRSRRSPRIRSGGDAERIFLGSFPEHEREFGSELLELARAAHRMRDDDNLALGRVEAALMDAVEEGRRRLVPRLGEEARSLSAENTERCLRDPEFHPDCPQCVENRGDGPSARRDEVHGQAAGPGIAQGPARIVRSREDIYALRNGEVLVCDSVDPMMTFAVPLAAAIVERRGGMLVHGAIIAREYGLPCVTGVADATEIFQDGEMLLVNGEDGVVRRIGSGGRP</sequence>